<dbReference type="RefSeq" id="WP_156014234.1">
    <property type="nucleotide sequence ID" value="NZ_CP045484.1"/>
</dbReference>
<dbReference type="Proteomes" id="UP000427373">
    <property type="component" value="Chromosome"/>
</dbReference>
<reference evidence="2 5" key="2">
    <citation type="submission" date="2020-08" db="EMBL/GenBank/DDBJ databases">
        <title>Genomic Encyclopedia of Type Strains, Phase IV (KMG-IV): sequencing the most valuable type-strain genomes for metagenomic binning, comparative biology and taxonomic classification.</title>
        <authorList>
            <person name="Goeker M."/>
        </authorList>
    </citation>
    <scope>NUCLEOTIDE SEQUENCE [LARGE SCALE GENOMIC DNA]</scope>
    <source>
        <strain evidence="2 5">DSM 12421</strain>
    </source>
</reference>
<proteinExistence type="predicted"/>
<accession>A0A650CFQ0</accession>
<evidence type="ECO:0000313" key="2">
    <source>
        <dbReference type="EMBL" id="MBB5254088.1"/>
    </source>
</evidence>
<gene>
    <name evidence="3" type="ORF">D1869_05390</name>
    <name evidence="2" type="ORF">HNQ62_001861</name>
</gene>
<dbReference type="AlphaFoldDB" id="A0A650CFQ0"/>
<name>A0A650CFQ0_SULOH</name>
<reference evidence="3 4" key="1">
    <citation type="submission" date="2019-10" db="EMBL/GenBank/DDBJ databases">
        <title>Genome Sequences from Six Type Strain Members of the Archaeal Family Sulfolobaceae: Acidianus ambivalens, Acidianus infernus, Metallosphaera prunae, Stygiolobus azoricus, Sulfolobus metallicus, and Sulfurisphaera ohwakuensis.</title>
        <authorList>
            <person name="Counts J.A."/>
            <person name="Kelly R.M."/>
        </authorList>
    </citation>
    <scope>NUCLEOTIDE SEQUENCE [LARGE SCALE GENOMIC DNA]</scope>
    <source>
        <strain evidence="3 4">TA-1</strain>
    </source>
</reference>
<evidence type="ECO:0000313" key="3">
    <source>
        <dbReference type="EMBL" id="QGR16680.1"/>
    </source>
</evidence>
<evidence type="ECO:0000313" key="4">
    <source>
        <dbReference type="Proteomes" id="UP000427373"/>
    </source>
</evidence>
<dbReference type="EMBL" id="JACHFY010000010">
    <property type="protein sequence ID" value="MBB5254088.1"/>
    <property type="molecule type" value="Genomic_DNA"/>
</dbReference>
<dbReference type="EMBL" id="CP045484">
    <property type="protein sequence ID" value="QGR16680.1"/>
    <property type="molecule type" value="Genomic_DNA"/>
</dbReference>
<dbReference type="OrthoDB" id="37898at2157"/>
<dbReference type="GO" id="GO:0008270">
    <property type="term" value="F:zinc ion binding"/>
    <property type="evidence" value="ECO:0007669"/>
    <property type="project" value="InterPro"/>
</dbReference>
<organism evidence="3 4">
    <name type="scientific">Sulfurisphaera ohwakuensis</name>
    <dbReference type="NCBI Taxonomy" id="69656"/>
    <lineage>
        <taxon>Archaea</taxon>
        <taxon>Thermoproteota</taxon>
        <taxon>Thermoprotei</taxon>
        <taxon>Sulfolobales</taxon>
        <taxon>Sulfolobaceae</taxon>
        <taxon>Sulfurisphaera</taxon>
    </lineage>
</organism>
<dbReference type="Pfam" id="PF06467">
    <property type="entry name" value="zf-FCS"/>
    <property type="match status" value="1"/>
</dbReference>
<keyword evidence="4" id="KW-1185">Reference proteome</keyword>
<dbReference type="SMART" id="SM00746">
    <property type="entry name" value="TRASH"/>
    <property type="match status" value="1"/>
</dbReference>
<evidence type="ECO:0000313" key="5">
    <source>
        <dbReference type="Proteomes" id="UP000582213"/>
    </source>
</evidence>
<feature type="domain" description="TRASH" evidence="1">
    <location>
        <begin position="12"/>
        <end position="49"/>
    </location>
</feature>
<dbReference type="InterPro" id="IPR010507">
    <property type="entry name" value="Znf_MYM"/>
</dbReference>
<dbReference type="GeneID" id="42800656"/>
<dbReference type="Proteomes" id="UP000582213">
    <property type="component" value="Unassembled WGS sequence"/>
</dbReference>
<evidence type="ECO:0000259" key="1">
    <source>
        <dbReference type="SMART" id="SM00746"/>
    </source>
</evidence>
<dbReference type="KEGG" id="soh:D1869_05390"/>
<sequence length="51" mass="6091">MKFRINTSELKCENCGVELTEDNIYVRVINGKEHYFCCSHCADKYEQRIKM</sequence>
<dbReference type="InterPro" id="IPR011017">
    <property type="entry name" value="TRASH_dom"/>
</dbReference>
<protein>
    <submittedName>
        <fullName evidence="3">Transcriptional regulator</fullName>
    </submittedName>
    <submittedName>
        <fullName evidence="2">YHS domain-containing protein</fullName>
    </submittedName>
</protein>